<dbReference type="Proteomes" id="UP000054826">
    <property type="component" value="Unassembled WGS sequence"/>
</dbReference>
<gene>
    <name evidence="2" type="ORF">T4B_3426</name>
    <name evidence="3" type="ORF">T4C_9996</name>
    <name evidence="1" type="ORF">T4E_8986</name>
</gene>
<dbReference type="EMBL" id="JYDV01000120">
    <property type="protein sequence ID" value="KRZ31353.1"/>
    <property type="molecule type" value="Genomic_DNA"/>
</dbReference>
<keyword evidence="4" id="KW-1185">Reference proteome</keyword>
<sequence length="86" mass="9709">MVYCSTTLKWPLPKVRKWQTGSSFDEVSLNQIPAKSLVLNGWTCTGQRGRSTALWPLLLWRRANGQRPGSFEAANFYRCVPSPAHS</sequence>
<organism evidence="1 5">
    <name type="scientific">Trichinella pseudospiralis</name>
    <name type="common">Parasitic roundworm</name>
    <dbReference type="NCBI Taxonomy" id="6337"/>
    <lineage>
        <taxon>Eukaryota</taxon>
        <taxon>Metazoa</taxon>
        <taxon>Ecdysozoa</taxon>
        <taxon>Nematoda</taxon>
        <taxon>Enoplea</taxon>
        <taxon>Dorylaimia</taxon>
        <taxon>Trichinellida</taxon>
        <taxon>Trichinellidae</taxon>
        <taxon>Trichinella</taxon>
    </lineage>
</organism>
<evidence type="ECO:0000313" key="4">
    <source>
        <dbReference type="Proteomes" id="UP000054805"/>
    </source>
</evidence>
<reference evidence="4 5" key="1">
    <citation type="submission" date="2015-01" db="EMBL/GenBank/DDBJ databases">
        <title>Evolution of Trichinella species and genotypes.</title>
        <authorList>
            <person name="Korhonen P.K."/>
            <person name="Edoardo P."/>
            <person name="Giuseppe L.R."/>
            <person name="Gasser R.B."/>
        </authorList>
    </citation>
    <scope>NUCLEOTIDE SEQUENCE [LARGE SCALE GENOMIC DNA]</scope>
    <source>
        <strain evidence="1">ISS141</strain>
        <strain evidence="3">ISS176</strain>
        <strain evidence="2">ISS588</strain>
    </source>
</reference>
<proteinExistence type="predicted"/>
<protein>
    <submittedName>
        <fullName evidence="1">Uncharacterized protein</fullName>
    </submittedName>
</protein>
<comment type="caution">
    <text evidence="1">The sequence shown here is derived from an EMBL/GenBank/DDBJ whole genome shotgun (WGS) entry which is preliminary data.</text>
</comment>
<accession>A0A0V0XWW7</accession>
<evidence type="ECO:0000313" key="5">
    <source>
        <dbReference type="Proteomes" id="UP000054815"/>
    </source>
</evidence>
<dbReference type="Proteomes" id="UP000054805">
    <property type="component" value="Unassembled WGS sequence"/>
</dbReference>
<dbReference type="Proteomes" id="UP000054815">
    <property type="component" value="Unassembled WGS sequence"/>
</dbReference>
<evidence type="ECO:0000313" key="1">
    <source>
        <dbReference type="EMBL" id="KRX92252.1"/>
    </source>
</evidence>
<evidence type="ECO:0000313" key="2">
    <source>
        <dbReference type="EMBL" id="KRZ26029.1"/>
    </source>
</evidence>
<dbReference type="AlphaFoldDB" id="A0A0V0XWW7"/>
<dbReference type="EMBL" id="JYDU01000116">
    <property type="protein sequence ID" value="KRX92252.1"/>
    <property type="molecule type" value="Genomic_DNA"/>
</dbReference>
<name>A0A0V0XWW7_TRIPS</name>
<evidence type="ECO:0000313" key="3">
    <source>
        <dbReference type="EMBL" id="KRZ31353.1"/>
    </source>
</evidence>
<dbReference type="EMBL" id="JYDS01000091">
    <property type="protein sequence ID" value="KRZ26029.1"/>
    <property type="molecule type" value="Genomic_DNA"/>
</dbReference>